<dbReference type="InterPro" id="IPR035396">
    <property type="entry name" value="Bac_rhamnosid6H"/>
</dbReference>
<dbReference type="GO" id="GO:0003824">
    <property type="term" value="F:catalytic activity"/>
    <property type="evidence" value="ECO:0007669"/>
    <property type="project" value="UniProtKB-ARBA"/>
</dbReference>
<accession>A0AAN7ZZ54</accession>
<dbReference type="AlphaFoldDB" id="A0AAN7ZZ54"/>
<evidence type="ECO:0008006" key="6">
    <source>
        <dbReference type="Google" id="ProtNLM"/>
    </source>
</evidence>
<dbReference type="Gene3D" id="2.60.420.10">
    <property type="entry name" value="Maltose phosphorylase, domain 3"/>
    <property type="match status" value="1"/>
</dbReference>
<sequence>MKVFNPASLLPLLPLAAVGQQLASPYILAPSDRILHPVSLYQSIGNVDNAAALGQNTTFTGINSSITVDFGKNIQGTVQFAIDSLNEPNQFLGFTFTESSTYISPYECDSGTDALRDSPLWFSVPSNGSYAAPKIRQRGGFRYMSVWHNSTGSLRLTDLAVNFTAAPDMADLQAYTGYFESSSAKLNRVWYAGAYTNQLCLVDPVYGNALNVPGTDWYYNATISNGSSVLIDGAKRDRLVWPGDIFISGPSIFVSTNDLDGIRNGLDSLMILQNRTDGRLPWAGVPFTDLATGKFQFSFTYHLYTLIDLYDYYLFTGDLDYVRGYWDQYKFGLAWALGTIDASGMANVTSTNDWLRSGMGGHNVEANAILYYTLHTGLELAVAVGDVTVVANYTQARTSIHSAVNAVLWDPAQGLFFDNDTIQTNASVHPQDGNSWAIISGLVTQDRAISISNGLMARWTPYGSPAPEAGPTISPFASGFEVQAHYLAGFPERSETLMEFMWADFMLDDPRMTNSSLIEGYSTDGSLHYAPYDNDARVSHAHGWATGPTSALTFLGAGIRVLGAAGRTWEMQPRLGNITAVAAGFETPLGSFLANWTVSGQDGALSGTFVTPKGTSGTLVLPSAANGTRVEGPEGRCIPASVEGGVLTYSDLCGGSYVVSSSS</sequence>
<evidence type="ECO:0000256" key="1">
    <source>
        <dbReference type="SAM" id="SignalP"/>
    </source>
</evidence>
<dbReference type="GO" id="GO:0005975">
    <property type="term" value="P:carbohydrate metabolic process"/>
    <property type="evidence" value="ECO:0007669"/>
    <property type="project" value="InterPro"/>
</dbReference>
<feature type="domain" description="Alpha-L-rhamnosidase C-terminal" evidence="3">
    <location>
        <begin position="558"/>
        <end position="632"/>
    </location>
</feature>
<dbReference type="PANTHER" id="PTHR34987:SF6">
    <property type="entry name" value="ALPHA-L-RHAMNOSIDASE SIX-HAIRPIN GLYCOSIDASE DOMAIN-CONTAINING PROTEIN"/>
    <property type="match status" value="1"/>
</dbReference>
<comment type="caution">
    <text evidence="4">The sequence shown here is derived from an EMBL/GenBank/DDBJ whole genome shotgun (WGS) entry which is preliminary data.</text>
</comment>
<dbReference type="Proteomes" id="UP001310594">
    <property type="component" value="Unassembled WGS sequence"/>
</dbReference>
<evidence type="ECO:0000313" key="5">
    <source>
        <dbReference type="Proteomes" id="UP001310594"/>
    </source>
</evidence>
<organism evidence="4 5">
    <name type="scientific">Elasticomyces elasticus</name>
    <dbReference type="NCBI Taxonomy" id="574655"/>
    <lineage>
        <taxon>Eukaryota</taxon>
        <taxon>Fungi</taxon>
        <taxon>Dikarya</taxon>
        <taxon>Ascomycota</taxon>
        <taxon>Pezizomycotina</taxon>
        <taxon>Dothideomycetes</taxon>
        <taxon>Dothideomycetidae</taxon>
        <taxon>Mycosphaerellales</taxon>
        <taxon>Teratosphaeriaceae</taxon>
        <taxon>Elasticomyces</taxon>
    </lineage>
</organism>
<feature type="domain" description="Alpha-L-rhamnosidase six-hairpin glycosidase" evidence="2">
    <location>
        <begin position="220"/>
        <end position="447"/>
    </location>
</feature>
<gene>
    <name evidence="4" type="ORF">LTR97_008463</name>
</gene>
<feature type="chain" id="PRO_5043037695" description="Alpha-L-rhamnosidase six-hairpin glycosidase domain-containing protein" evidence="1">
    <location>
        <begin position="24"/>
        <end position="663"/>
    </location>
</feature>
<dbReference type="InterPro" id="IPR035398">
    <property type="entry name" value="Bac_rhamnosid_C"/>
</dbReference>
<dbReference type="InterPro" id="IPR008928">
    <property type="entry name" value="6-hairpin_glycosidase_sf"/>
</dbReference>
<dbReference type="SUPFAM" id="SSF48208">
    <property type="entry name" value="Six-hairpin glycosidases"/>
    <property type="match status" value="1"/>
</dbReference>
<dbReference type="InterPro" id="IPR012341">
    <property type="entry name" value="6hp_glycosidase-like_sf"/>
</dbReference>
<evidence type="ECO:0000259" key="3">
    <source>
        <dbReference type="Pfam" id="PF17390"/>
    </source>
</evidence>
<evidence type="ECO:0000313" key="4">
    <source>
        <dbReference type="EMBL" id="KAK5696043.1"/>
    </source>
</evidence>
<dbReference type="Pfam" id="PF17390">
    <property type="entry name" value="Bac_rhamnosid_C"/>
    <property type="match status" value="1"/>
</dbReference>
<protein>
    <recommendedName>
        <fullName evidence="6">Alpha-L-rhamnosidase six-hairpin glycosidase domain-containing protein</fullName>
    </recommendedName>
</protein>
<reference evidence="4" key="1">
    <citation type="submission" date="2023-08" db="EMBL/GenBank/DDBJ databases">
        <title>Black Yeasts Isolated from many extreme environments.</title>
        <authorList>
            <person name="Coleine C."/>
            <person name="Stajich J.E."/>
            <person name="Selbmann L."/>
        </authorList>
    </citation>
    <scope>NUCLEOTIDE SEQUENCE</scope>
    <source>
        <strain evidence="4">CCFEE 5810</strain>
    </source>
</reference>
<dbReference type="PANTHER" id="PTHR34987">
    <property type="entry name" value="C, PUTATIVE (AFU_ORTHOLOGUE AFUA_3G02880)-RELATED"/>
    <property type="match status" value="1"/>
</dbReference>
<feature type="signal peptide" evidence="1">
    <location>
        <begin position="1"/>
        <end position="23"/>
    </location>
</feature>
<dbReference type="EMBL" id="JAVRQU010000013">
    <property type="protein sequence ID" value="KAK5696043.1"/>
    <property type="molecule type" value="Genomic_DNA"/>
</dbReference>
<evidence type="ECO:0000259" key="2">
    <source>
        <dbReference type="Pfam" id="PF17389"/>
    </source>
</evidence>
<keyword evidence="1" id="KW-0732">Signal</keyword>
<dbReference type="Gene3D" id="1.50.10.10">
    <property type="match status" value="1"/>
</dbReference>
<dbReference type="Pfam" id="PF17389">
    <property type="entry name" value="Bac_rhamnosid6H"/>
    <property type="match status" value="1"/>
</dbReference>
<proteinExistence type="predicted"/>
<name>A0AAN7ZZ54_9PEZI</name>